<keyword evidence="1" id="KW-0472">Membrane</keyword>
<feature type="transmembrane region" description="Helical" evidence="1">
    <location>
        <begin position="314"/>
        <end position="337"/>
    </location>
</feature>
<dbReference type="PANTHER" id="PTHR41983:SF2">
    <property type="entry name" value="SHORT-CHAIN FATTY ACID TRANSPORTER-RELATED"/>
    <property type="match status" value="1"/>
</dbReference>
<gene>
    <name evidence="2" type="ORF">SAMN04487820_106103</name>
</gene>
<organism evidence="2 3">
    <name type="scientific">Actinopolyspora mzabensis</name>
    <dbReference type="NCBI Taxonomy" id="995066"/>
    <lineage>
        <taxon>Bacteria</taxon>
        <taxon>Bacillati</taxon>
        <taxon>Actinomycetota</taxon>
        <taxon>Actinomycetes</taxon>
        <taxon>Actinopolysporales</taxon>
        <taxon>Actinopolysporaceae</taxon>
        <taxon>Actinopolyspora</taxon>
    </lineage>
</organism>
<feature type="transmembrane region" description="Helical" evidence="1">
    <location>
        <begin position="20"/>
        <end position="38"/>
    </location>
</feature>
<feature type="transmembrane region" description="Helical" evidence="1">
    <location>
        <begin position="95"/>
        <end position="125"/>
    </location>
</feature>
<dbReference type="GO" id="GO:0005886">
    <property type="term" value="C:plasma membrane"/>
    <property type="evidence" value="ECO:0007669"/>
    <property type="project" value="TreeGrafter"/>
</dbReference>
<sequence>MLRTLSRPFVAMVERWLPNSFVFAVVLTIAVGLMALGMTDSGPVEVIRAWGDGLTGLLEFMTQIALVLLLGYLLAHTGPVHRLLVRLARVPGTPLQAYGFVTLCAGAASLLTWGLGLVVAALLSVEVARVGRERGMRLHYPLLVAAGYSGFVVWHMGYSGSGPLAAATEGSFAQDQLGAPLPISETIFSWWNITAAVVTLLVVVGAMMLMAPGSNERIIEFPEDARTTEERENGLIETTTGVAPAERLDNARAVTLAMGALLLAYLVIYFAQEGFSLTLNIVNWTFLCLILLLIDSPRELGRLGAQAARNVGDVLLQFPLYAGILGIMSATGLITIFSDFFVSISNETTLGLWSFLAGGIVNFFVPSGGGQFAVQAPVFLEAGSQLGVDPAVVTMGVAYGDQWTNMIQPFWALPLLAMARLRIRDILGFTAVTLVVSGAVFVGTMLLVSL</sequence>
<evidence type="ECO:0000313" key="3">
    <source>
        <dbReference type="Proteomes" id="UP000199213"/>
    </source>
</evidence>
<feature type="transmembrane region" description="Helical" evidence="1">
    <location>
        <begin position="253"/>
        <end position="271"/>
    </location>
</feature>
<dbReference type="Pfam" id="PF02667">
    <property type="entry name" value="SCFA_trans"/>
    <property type="match status" value="1"/>
</dbReference>
<keyword evidence="3" id="KW-1185">Reference proteome</keyword>
<dbReference type="AlphaFoldDB" id="A0A1G9AMN8"/>
<keyword evidence="1" id="KW-1133">Transmembrane helix</keyword>
<feature type="transmembrane region" description="Helical" evidence="1">
    <location>
        <begin position="50"/>
        <end position="75"/>
    </location>
</feature>
<keyword evidence="1" id="KW-0812">Transmembrane</keyword>
<dbReference type="OrthoDB" id="9342495at2"/>
<name>A0A1G9AMN8_ACTMZ</name>
<accession>A0A1G9AMN8</accession>
<protein>
    <submittedName>
        <fullName evidence="2">Short-chain fatty acids transporter</fullName>
    </submittedName>
</protein>
<proteinExistence type="predicted"/>
<dbReference type="PANTHER" id="PTHR41983">
    <property type="entry name" value="SHORT-CHAIN FATTY ACID TRANSPORTER-RELATED"/>
    <property type="match status" value="1"/>
</dbReference>
<dbReference type="Proteomes" id="UP000199213">
    <property type="component" value="Unassembled WGS sequence"/>
</dbReference>
<reference evidence="3" key="1">
    <citation type="submission" date="2016-10" db="EMBL/GenBank/DDBJ databases">
        <authorList>
            <person name="Varghese N."/>
            <person name="Submissions S."/>
        </authorList>
    </citation>
    <scope>NUCLEOTIDE SEQUENCE [LARGE SCALE GENOMIC DNA]</scope>
    <source>
        <strain evidence="3">DSM 45460</strain>
    </source>
</reference>
<dbReference type="RefSeq" id="WP_092628028.1">
    <property type="nucleotide sequence ID" value="NZ_FNFM01000006.1"/>
</dbReference>
<evidence type="ECO:0000256" key="1">
    <source>
        <dbReference type="SAM" id="Phobius"/>
    </source>
</evidence>
<feature type="transmembrane region" description="Helical" evidence="1">
    <location>
        <begin position="426"/>
        <end position="448"/>
    </location>
</feature>
<feature type="transmembrane region" description="Helical" evidence="1">
    <location>
        <begin position="349"/>
        <end position="365"/>
    </location>
</feature>
<evidence type="ECO:0000313" key="2">
    <source>
        <dbReference type="EMBL" id="SDK27795.1"/>
    </source>
</evidence>
<dbReference type="EMBL" id="FNFM01000006">
    <property type="protein sequence ID" value="SDK27795.1"/>
    <property type="molecule type" value="Genomic_DNA"/>
</dbReference>
<feature type="transmembrane region" description="Helical" evidence="1">
    <location>
        <begin position="190"/>
        <end position="211"/>
    </location>
</feature>
<feature type="transmembrane region" description="Helical" evidence="1">
    <location>
        <begin position="277"/>
        <end position="294"/>
    </location>
</feature>
<dbReference type="InterPro" id="IPR006160">
    <property type="entry name" value="SCFA_transpt_AtoE"/>
</dbReference>